<dbReference type="Proteomes" id="UP000008635">
    <property type="component" value="Chromosome"/>
</dbReference>
<protein>
    <submittedName>
        <fullName evidence="3">Glycosyl transferase group 1</fullName>
    </submittedName>
</protein>
<evidence type="ECO:0000259" key="2">
    <source>
        <dbReference type="Pfam" id="PF13579"/>
    </source>
</evidence>
<accession>E8UC12</accession>
<dbReference type="RefSeq" id="WP_013558104.1">
    <property type="nucleotide sequence ID" value="NC_014958.1"/>
</dbReference>
<dbReference type="AlphaFoldDB" id="E8UC12"/>
<dbReference type="STRING" id="709986.Deima_2972"/>
<name>E8UC12_DEIML</name>
<evidence type="ECO:0000259" key="1">
    <source>
        <dbReference type="Pfam" id="PF00534"/>
    </source>
</evidence>
<gene>
    <name evidence="3" type="ordered locus">Deima_2972</name>
</gene>
<dbReference type="SUPFAM" id="SSF53756">
    <property type="entry name" value="UDP-Glycosyltransferase/glycogen phosphorylase"/>
    <property type="match status" value="1"/>
</dbReference>
<proteinExistence type="predicted"/>
<organism evidence="3 4">
    <name type="scientific">Deinococcus maricopensis (strain DSM 21211 / LMG 22137 / NRRL B-23946 / LB-34)</name>
    <dbReference type="NCBI Taxonomy" id="709986"/>
    <lineage>
        <taxon>Bacteria</taxon>
        <taxon>Thermotogati</taxon>
        <taxon>Deinococcota</taxon>
        <taxon>Deinococci</taxon>
        <taxon>Deinococcales</taxon>
        <taxon>Deinococcaceae</taxon>
        <taxon>Deinococcus</taxon>
    </lineage>
</organism>
<reference evidence="3 4" key="1">
    <citation type="journal article" date="2011" name="Stand. Genomic Sci.">
        <title>Complete genome sequence of Deinococcus maricopensis type strain (LB-34).</title>
        <authorList>
            <person name="Pukall R."/>
            <person name="Zeytun A."/>
            <person name="Lucas S."/>
            <person name="Lapidus A."/>
            <person name="Hammon N."/>
            <person name="Deshpande S."/>
            <person name="Nolan M."/>
            <person name="Cheng J.F."/>
            <person name="Pitluck S."/>
            <person name="Liolios K."/>
            <person name="Pagani I."/>
            <person name="Mikhailova N."/>
            <person name="Ivanova N."/>
            <person name="Mavromatis K."/>
            <person name="Pati A."/>
            <person name="Tapia R."/>
            <person name="Han C."/>
            <person name="Goodwin L."/>
            <person name="Chen A."/>
            <person name="Palaniappan K."/>
            <person name="Land M."/>
            <person name="Hauser L."/>
            <person name="Chang Y.J."/>
            <person name="Jeffries C.D."/>
            <person name="Brambilla E.M."/>
            <person name="Rohde M."/>
            <person name="Goker M."/>
            <person name="Detter J.C."/>
            <person name="Woyke T."/>
            <person name="Bristow J."/>
            <person name="Eisen J.A."/>
            <person name="Markowitz V."/>
            <person name="Hugenholtz P."/>
            <person name="Kyrpides N.C."/>
            <person name="Klenk H.P."/>
        </authorList>
    </citation>
    <scope>NUCLEOTIDE SEQUENCE [LARGE SCALE GENOMIC DNA]</scope>
    <source>
        <strain evidence="4">DSM 21211 / LMG 22137 / NRRL B-23946 / LB-34</strain>
    </source>
</reference>
<feature type="domain" description="Glycosyltransferase subfamily 4-like N-terminal" evidence="2">
    <location>
        <begin position="17"/>
        <end position="170"/>
    </location>
</feature>
<keyword evidence="3" id="KW-0808">Transferase</keyword>
<keyword evidence="4" id="KW-1185">Reference proteome</keyword>
<dbReference type="Pfam" id="PF00534">
    <property type="entry name" value="Glycos_transf_1"/>
    <property type="match status" value="1"/>
</dbReference>
<evidence type="ECO:0000313" key="4">
    <source>
        <dbReference type="Proteomes" id="UP000008635"/>
    </source>
</evidence>
<dbReference type="KEGG" id="dmr:Deima_2972"/>
<reference evidence="4" key="2">
    <citation type="submission" date="2011-01" db="EMBL/GenBank/DDBJ databases">
        <title>The complete genome of Deinococcus maricopensis DSM 21211.</title>
        <authorList>
            <consortium name="US DOE Joint Genome Institute (JGI-PGF)"/>
            <person name="Lucas S."/>
            <person name="Copeland A."/>
            <person name="Lapidus A."/>
            <person name="Goodwin L."/>
            <person name="Pitluck S."/>
            <person name="Kyrpides N."/>
            <person name="Mavromatis K."/>
            <person name="Pagani I."/>
            <person name="Ivanova N."/>
            <person name="Ovchinnikova G."/>
            <person name="Zeytun A."/>
            <person name="Detter J.C."/>
            <person name="Han C."/>
            <person name="Land M."/>
            <person name="Hauser L."/>
            <person name="Markowitz V."/>
            <person name="Cheng J.-F."/>
            <person name="Hugenholtz P."/>
            <person name="Woyke T."/>
            <person name="Wu D."/>
            <person name="Pukall R."/>
            <person name="Gehrich-Schroeter G."/>
            <person name="Brambilla E."/>
            <person name="Klenk H.-P."/>
            <person name="Eisen J.A."/>
        </authorList>
    </citation>
    <scope>NUCLEOTIDE SEQUENCE [LARGE SCALE GENOMIC DNA]</scope>
    <source>
        <strain evidence="4">DSM 21211 / LMG 22137 / NRRL B-23946 / LB-34</strain>
    </source>
</reference>
<dbReference type="eggNOG" id="COG0438">
    <property type="taxonomic scope" value="Bacteria"/>
</dbReference>
<sequence length="356" mass="39717">MKKNIMVLIQDATLLRGTERAAISLANALADFGHTVSVISVFSNDQTLAYPLSDGVEVRHLGIKREVQGSHLKRVFKLIGVIRALHPLFPRRAIVIASEDMLALAALFARQSSSLQIIAWEHLLHWDTARLVLLLRKLFFRFMSAVVVLNRDDMTYFKGIGVKNVYIIPNINSFPDIIKTSAVHRRLIAVGAHVQDKGFARLIQHAAPVLRNYPDWKLTIVGRDVPGSELTEIVKAEGVHNQTELLGPTRDISAIYLQSSICVVTSYRESFSLVITEAKSRGLPTLAYDCPAGPRELISDGIDGYLVNDGDVLTFRNRLHTLISDQNLRNEMSQAAALSAENYTAKQVYQLWKPLL</sequence>
<dbReference type="PANTHER" id="PTHR12526">
    <property type="entry name" value="GLYCOSYLTRANSFERASE"/>
    <property type="match status" value="1"/>
</dbReference>
<feature type="domain" description="Glycosyl transferase family 1" evidence="1">
    <location>
        <begin position="187"/>
        <end position="336"/>
    </location>
</feature>
<dbReference type="EMBL" id="CP002454">
    <property type="protein sequence ID" value="ADV68601.1"/>
    <property type="molecule type" value="Genomic_DNA"/>
</dbReference>
<dbReference type="InterPro" id="IPR001296">
    <property type="entry name" value="Glyco_trans_1"/>
</dbReference>
<dbReference type="HOGENOM" id="CLU_009583_0_0_0"/>
<dbReference type="Gene3D" id="3.40.50.2000">
    <property type="entry name" value="Glycogen Phosphorylase B"/>
    <property type="match status" value="2"/>
</dbReference>
<dbReference type="Pfam" id="PF13579">
    <property type="entry name" value="Glyco_trans_4_4"/>
    <property type="match status" value="1"/>
</dbReference>
<dbReference type="GO" id="GO:0016757">
    <property type="term" value="F:glycosyltransferase activity"/>
    <property type="evidence" value="ECO:0007669"/>
    <property type="project" value="InterPro"/>
</dbReference>
<evidence type="ECO:0000313" key="3">
    <source>
        <dbReference type="EMBL" id="ADV68601.1"/>
    </source>
</evidence>
<dbReference type="InterPro" id="IPR028098">
    <property type="entry name" value="Glyco_trans_4-like_N"/>
</dbReference>